<dbReference type="AlphaFoldDB" id="A0A0N9I781"/>
<dbReference type="InterPro" id="IPR004401">
    <property type="entry name" value="YbaB/EbfC"/>
</dbReference>
<organism evidence="1 2">
    <name type="scientific">Kibdelosporangium phytohabitans</name>
    <dbReference type="NCBI Taxonomy" id="860235"/>
    <lineage>
        <taxon>Bacteria</taxon>
        <taxon>Bacillati</taxon>
        <taxon>Actinomycetota</taxon>
        <taxon>Actinomycetes</taxon>
        <taxon>Pseudonocardiales</taxon>
        <taxon>Pseudonocardiaceae</taxon>
        <taxon>Kibdelosporangium</taxon>
    </lineage>
</organism>
<reference evidence="1 2" key="1">
    <citation type="submission" date="2015-07" db="EMBL/GenBank/DDBJ databases">
        <title>Genome sequencing of Kibdelosporangium phytohabitans.</title>
        <authorList>
            <person name="Qin S."/>
            <person name="Xing K."/>
        </authorList>
    </citation>
    <scope>NUCLEOTIDE SEQUENCE [LARGE SCALE GENOMIC DNA]</scope>
    <source>
        <strain evidence="1 2">KLBMP1111</strain>
    </source>
</reference>
<evidence type="ECO:0000313" key="1">
    <source>
        <dbReference type="EMBL" id="ALG10356.1"/>
    </source>
</evidence>
<dbReference type="STRING" id="860235.AOZ06_28770"/>
<dbReference type="Proteomes" id="UP000063699">
    <property type="component" value="Chromosome"/>
</dbReference>
<dbReference type="KEGG" id="kphy:AOZ06_28770"/>
<dbReference type="RefSeq" id="WP_054292259.1">
    <property type="nucleotide sequence ID" value="NZ_CP012752.1"/>
</dbReference>
<dbReference type="Gene3D" id="3.30.1310.10">
    <property type="entry name" value="Nucleoid-associated protein YbaB-like domain"/>
    <property type="match status" value="1"/>
</dbReference>
<accession>A0A0N9I781</accession>
<dbReference type="EMBL" id="CP012752">
    <property type="protein sequence ID" value="ALG10356.1"/>
    <property type="molecule type" value="Genomic_DNA"/>
</dbReference>
<keyword evidence="2" id="KW-1185">Reference proteome</keyword>
<protein>
    <recommendedName>
        <fullName evidence="3">YbaB/EbfC family DNA-binding protein</fullName>
    </recommendedName>
</protein>
<dbReference type="InterPro" id="IPR036894">
    <property type="entry name" value="YbaB-like_sf"/>
</dbReference>
<dbReference type="GO" id="GO:0003677">
    <property type="term" value="F:DNA binding"/>
    <property type="evidence" value="ECO:0007669"/>
    <property type="project" value="InterPro"/>
</dbReference>
<evidence type="ECO:0008006" key="3">
    <source>
        <dbReference type="Google" id="ProtNLM"/>
    </source>
</evidence>
<proteinExistence type="predicted"/>
<evidence type="ECO:0000313" key="2">
    <source>
        <dbReference type="Proteomes" id="UP000063699"/>
    </source>
</evidence>
<sequence>MAEWNLAGADPAKAAQDAWAGFEAETKKLEELGKHWEEASTTVRAKDHSLEITVDGRGELADLTFNGSKYRTLAPAQLAQSIVETLRLARSQAMAKMSDLMGTSGIPGLDLNDIVTGKVSPDEMLNALVDPMLKTLDSFGVDSPALPADNGKGGRGNG</sequence>
<gene>
    <name evidence="1" type="ORF">AOZ06_28770</name>
</gene>
<name>A0A0N9I781_9PSEU</name>
<dbReference type="OrthoDB" id="5118533at2"/>
<dbReference type="Pfam" id="PF02575">
    <property type="entry name" value="YbaB_DNA_bd"/>
    <property type="match status" value="1"/>
</dbReference>